<keyword evidence="1" id="KW-1133">Transmembrane helix</keyword>
<sequence>MEVCETEPDDGMYNLRASAYGSASTPPFSCPAVSEGDALITIVFYNKALYRARHASMMQLNSRYQLDENIRGSKYLIPVAVNNVLSKVVYVLLIFYSLYFTDIPLGYDRSHLSHVYELLFAYERIFFVLALTIRSQKFEYIVKRNKRVIVEIRDQANATSSYFTSLRMTWS</sequence>
<evidence type="ECO:0000256" key="1">
    <source>
        <dbReference type="SAM" id="Phobius"/>
    </source>
</evidence>
<keyword evidence="3" id="KW-1185">Reference proteome</keyword>
<dbReference type="Proteomes" id="UP000024635">
    <property type="component" value="Unassembled WGS sequence"/>
</dbReference>
<dbReference type="AlphaFoldDB" id="A0A016VPV7"/>
<protein>
    <submittedName>
        <fullName evidence="2">Uncharacterized protein</fullName>
    </submittedName>
</protein>
<feature type="transmembrane region" description="Helical" evidence="1">
    <location>
        <begin position="119"/>
        <end position="136"/>
    </location>
</feature>
<name>A0A016VPV7_9BILA</name>
<dbReference type="OrthoDB" id="5850711at2759"/>
<comment type="caution">
    <text evidence="2">The sequence shown here is derived from an EMBL/GenBank/DDBJ whole genome shotgun (WGS) entry which is preliminary data.</text>
</comment>
<dbReference type="EMBL" id="JARK01001343">
    <property type="protein sequence ID" value="EYC29037.1"/>
    <property type="molecule type" value="Genomic_DNA"/>
</dbReference>
<reference evidence="3" key="1">
    <citation type="journal article" date="2015" name="Nat. Genet.">
        <title>The genome and transcriptome of the zoonotic hookworm Ancylostoma ceylanicum identify infection-specific gene families.</title>
        <authorList>
            <person name="Schwarz E.M."/>
            <person name="Hu Y."/>
            <person name="Antoshechkin I."/>
            <person name="Miller M.M."/>
            <person name="Sternberg P.W."/>
            <person name="Aroian R.V."/>
        </authorList>
    </citation>
    <scope>NUCLEOTIDE SEQUENCE</scope>
    <source>
        <strain evidence="3">HY135</strain>
    </source>
</reference>
<keyword evidence="1" id="KW-0812">Transmembrane</keyword>
<evidence type="ECO:0000313" key="2">
    <source>
        <dbReference type="EMBL" id="EYC29037.1"/>
    </source>
</evidence>
<accession>A0A016VPV7</accession>
<keyword evidence="1" id="KW-0472">Membrane</keyword>
<gene>
    <name evidence="2" type="primary">Acey_s0007.g3553</name>
    <name evidence="2" type="ORF">Y032_0007g3553</name>
</gene>
<proteinExistence type="predicted"/>
<organism evidence="2 3">
    <name type="scientific">Ancylostoma ceylanicum</name>
    <dbReference type="NCBI Taxonomy" id="53326"/>
    <lineage>
        <taxon>Eukaryota</taxon>
        <taxon>Metazoa</taxon>
        <taxon>Ecdysozoa</taxon>
        <taxon>Nematoda</taxon>
        <taxon>Chromadorea</taxon>
        <taxon>Rhabditida</taxon>
        <taxon>Rhabditina</taxon>
        <taxon>Rhabditomorpha</taxon>
        <taxon>Strongyloidea</taxon>
        <taxon>Ancylostomatidae</taxon>
        <taxon>Ancylostomatinae</taxon>
        <taxon>Ancylostoma</taxon>
    </lineage>
</organism>
<feature type="transmembrane region" description="Helical" evidence="1">
    <location>
        <begin position="75"/>
        <end position="99"/>
    </location>
</feature>
<evidence type="ECO:0000313" key="3">
    <source>
        <dbReference type="Proteomes" id="UP000024635"/>
    </source>
</evidence>